<evidence type="ECO:0000313" key="6">
    <source>
        <dbReference type="Proteomes" id="UP000031366"/>
    </source>
</evidence>
<dbReference type="InterPro" id="IPR009016">
    <property type="entry name" value="Fe_hydrogenase"/>
</dbReference>
<dbReference type="Pfam" id="PF25160">
    <property type="entry name" value="LdpA_Fe-S-bd"/>
    <property type="match status" value="1"/>
</dbReference>
<protein>
    <submittedName>
        <fullName evidence="5">[FeFe] hydrogenase, group B1/B3 family protein</fullName>
    </submittedName>
</protein>
<evidence type="ECO:0000256" key="3">
    <source>
        <dbReference type="ARBA" id="ARBA00023014"/>
    </source>
</evidence>
<evidence type="ECO:0000256" key="2">
    <source>
        <dbReference type="ARBA" id="ARBA00023004"/>
    </source>
</evidence>
<keyword evidence="3" id="KW-0411">Iron-sulfur</keyword>
<dbReference type="SUPFAM" id="SSF54862">
    <property type="entry name" value="4Fe-4S ferredoxins"/>
    <property type="match status" value="1"/>
</dbReference>
<dbReference type="InterPro" id="IPR027631">
    <property type="entry name" value="Mono_FeFe_hydrog"/>
</dbReference>
<dbReference type="GO" id="GO:0051536">
    <property type="term" value="F:iron-sulfur cluster binding"/>
    <property type="evidence" value="ECO:0007669"/>
    <property type="project" value="UniProtKB-KW"/>
</dbReference>
<dbReference type="InterPro" id="IPR017900">
    <property type="entry name" value="4Fe4S_Fe_S_CS"/>
</dbReference>
<dbReference type="AlphaFoldDB" id="A0A0C1TY32"/>
<dbReference type="Gene3D" id="3.30.70.20">
    <property type="match status" value="2"/>
</dbReference>
<keyword evidence="6" id="KW-1185">Reference proteome</keyword>
<dbReference type="Proteomes" id="UP000031366">
    <property type="component" value="Unassembled WGS sequence"/>
</dbReference>
<sequence length="495" mass="54213">MFIFETHLKKVKHDVLKSIAILAKKDKLTLEKLEKIHECIVDKDKPQYRCCIYKERAIVGQRAKLAAGYLPSGESLDDLVDIKNDDQIIYVIEAACDKCPINKFTVTEACRGCIAHKCMEVCPTKAMVRVGGKAYINQELCKECGLCKKQCPYEAISEVLRPCKIVCPTGALSVATDRQAMIKNEDCIQCGACMTACPFGAISDKSLIEPVARRISHGEKMYAIVAPAIAGQFGPKVSMGQIRTALQNIGFIEMYEAACGADVVTAHESREFIHKMESGDKYMTNSCCPGFFSYIEKKFPTEVAHISTTVSPMIATGRYIKSLDSEAKIVFIGPCTAKKSEIRREHIKDVIDYALTFEELSALLDAFDMDPEKCEDSNVDGASIYGRGFAAAGGLTAAIENYINSQNVNVEFKPVKVSGPMEIKKAMSLAKVGRLPGNFIEGMICEGGCIGGAGTILPPLATKATFTKQNNQATRKSVIANEKIVEFEALNLERL</sequence>
<dbReference type="RefSeq" id="WP_039635073.1">
    <property type="nucleotide sequence ID" value="NZ_AYSO01000019.1"/>
</dbReference>
<dbReference type="STRING" id="29341.RSJ17_21460"/>
<dbReference type="PANTHER" id="PTHR11615">
    <property type="entry name" value="NITRATE, FORMATE, IRON DEHYDROGENASE"/>
    <property type="match status" value="1"/>
</dbReference>
<dbReference type="PROSITE" id="PS00198">
    <property type="entry name" value="4FE4S_FER_1"/>
    <property type="match status" value="1"/>
</dbReference>
<dbReference type="InterPro" id="IPR017896">
    <property type="entry name" value="4Fe4S_Fe-S-bd"/>
</dbReference>
<dbReference type="Gene3D" id="3.40.950.10">
    <property type="entry name" value="Fe-only Hydrogenase (Larger Subunit), Chain L, domain 3"/>
    <property type="match status" value="1"/>
</dbReference>
<feature type="domain" description="4Fe-4S ferredoxin-type" evidence="4">
    <location>
        <begin position="178"/>
        <end position="207"/>
    </location>
</feature>
<accession>A0A0C1TY32</accession>
<reference evidence="5 6" key="1">
    <citation type="journal article" date="2015" name="Infect. Genet. Evol.">
        <title>Genomic sequences of six botulinum neurotoxin-producing strains representing three clostridial species illustrate the mobility and diversity of botulinum neurotoxin genes.</title>
        <authorList>
            <person name="Smith T.J."/>
            <person name="Hill K.K."/>
            <person name="Xie G."/>
            <person name="Foley B.T."/>
            <person name="Williamson C.H."/>
            <person name="Foster J.T."/>
            <person name="Johnson S.L."/>
            <person name="Chertkov O."/>
            <person name="Teshima H."/>
            <person name="Gibbons H.S."/>
            <person name="Johnsky L.A."/>
            <person name="Karavis M.A."/>
            <person name="Smith L.A."/>
        </authorList>
    </citation>
    <scope>NUCLEOTIDE SEQUENCE [LARGE SCALE GENOMIC DNA]</scope>
    <source>
        <strain evidence="5 6">CDC 2741</strain>
    </source>
</reference>
<keyword evidence="1" id="KW-0479">Metal-binding</keyword>
<name>A0A0C1TY32_9CLOT</name>
<evidence type="ECO:0000313" key="5">
    <source>
        <dbReference type="EMBL" id="KIE45614.1"/>
    </source>
</evidence>
<dbReference type="GO" id="GO:0046872">
    <property type="term" value="F:metal ion binding"/>
    <property type="evidence" value="ECO:0007669"/>
    <property type="project" value="UniProtKB-KW"/>
</dbReference>
<dbReference type="EMBL" id="AYSO01000019">
    <property type="protein sequence ID" value="KIE45614.1"/>
    <property type="molecule type" value="Genomic_DNA"/>
</dbReference>
<organism evidence="5 6">
    <name type="scientific">Clostridium argentinense CDC 2741</name>
    <dbReference type="NCBI Taxonomy" id="1418104"/>
    <lineage>
        <taxon>Bacteria</taxon>
        <taxon>Bacillati</taxon>
        <taxon>Bacillota</taxon>
        <taxon>Clostridia</taxon>
        <taxon>Eubacteriales</taxon>
        <taxon>Clostridiaceae</taxon>
        <taxon>Clostridium</taxon>
    </lineage>
</organism>
<comment type="caution">
    <text evidence="5">The sequence shown here is derived from an EMBL/GenBank/DDBJ whole genome shotgun (WGS) entry which is preliminary data.</text>
</comment>
<dbReference type="InterPro" id="IPR050340">
    <property type="entry name" value="Cytosolic_Fe-S_CAF"/>
</dbReference>
<keyword evidence="2" id="KW-0408">Iron</keyword>
<dbReference type="PROSITE" id="PS51379">
    <property type="entry name" value="4FE4S_FER_2"/>
    <property type="match status" value="2"/>
</dbReference>
<feature type="domain" description="4Fe-4S ferredoxin-type" evidence="4">
    <location>
        <begin position="132"/>
        <end position="161"/>
    </location>
</feature>
<dbReference type="InterPro" id="IPR057431">
    <property type="entry name" value="LdpA_Fe-S-bd"/>
</dbReference>
<dbReference type="InterPro" id="IPR004108">
    <property type="entry name" value="Fe_hydrogenase_lsu_C"/>
</dbReference>
<dbReference type="OrthoDB" id="9798098at2"/>
<proteinExistence type="predicted"/>
<evidence type="ECO:0000256" key="1">
    <source>
        <dbReference type="ARBA" id="ARBA00022723"/>
    </source>
</evidence>
<evidence type="ECO:0000259" key="4">
    <source>
        <dbReference type="PROSITE" id="PS51379"/>
    </source>
</evidence>
<gene>
    <name evidence="5" type="ORF">U732_2560</name>
</gene>
<dbReference type="SUPFAM" id="SSF53920">
    <property type="entry name" value="Fe-only hydrogenase"/>
    <property type="match status" value="1"/>
</dbReference>
<dbReference type="Pfam" id="PF00037">
    <property type="entry name" value="Fer4"/>
    <property type="match status" value="1"/>
</dbReference>
<dbReference type="Pfam" id="PF02906">
    <property type="entry name" value="Fe_hyd_lg_C"/>
    <property type="match status" value="1"/>
</dbReference>
<dbReference type="NCBIfam" id="TIGR04105">
    <property type="entry name" value="FeFe_hydrog_B1"/>
    <property type="match status" value="1"/>
</dbReference>